<dbReference type="Proteomes" id="UP000823941">
    <property type="component" value="Chromosome 2"/>
</dbReference>
<comment type="subcellular location">
    <subcellularLocation>
        <location evidence="1 5">Golgi apparatus membrane</location>
        <topology evidence="1 5">Single-pass type II membrane protein</topology>
    </subcellularLocation>
</comment>
<dbReference type="Gene3D" id="1.10.8.460">
    <property type="entry name" value="ppGaNTase-T1 linker domain-like"/>
    <property type="match status" value="1"/>
</dbReference>
<dbReference type="Pfam" id="PF00652">
    <property type="entry name" value="Ricin_B_lectin"/>
    <property type="match status" value="1"/>
</dbReference>
<feature type="domain" description="Glycosyltransferase 2-like" evidence="6">
    <location>
        <begin position="170"/>
        <end position="286"/>
    </location>
</feature>
<evidence type="ECO:0000256" key="3">
    <source>
        <dbReference type="ARBA" id="ARBA00023034"/>
    </source>
</evidence>
<comment type="cofactor">
    <cofactor evidence="5">
        <name>Mn(2+)</name>
        <dbReference type="ChEBI" id="CHEBI:29035"/>
    </cofactor>
</comment>
<organism evidence="8 9">
    <name type="scientific">Plutella xylostella</name>
    <name type="common">Diamondback moth</name>
    <name type="synonym">Plutella maculipennis</name>
    <dbReference type="NCBI Taxonomy" id="51655"/>
    <lineage>
        <taxon>Eukaryota</taxon>
        <taxon>Metazoa</taxon>
        <taxon>Ecdysozoa</taxon>
        <taxon>Arthropoda</taxon>
        <taxon>Hexapoda</taxon>
        <taxon>Insecta</taxon>
        <taxon>Pterygota</taxon>
        <taxon>Neoptera</taxon>
        <taxon>Endopterygota</taxon>
        <taxon>Lepidoptera</taxon>
        <taxon>Glossata</taxon>
        <taxon>Ditrysia</taxon>
        <taxon>Yponomeutoidea</taxon>
        <taxon>Plutellidae</taxon>
        <taxon>Plutella</taxon>
    </lineage>
</organism>
<feature type="domain" description="Ricin B lectin" evidence="7">
    <location>
        <begin position="513"/>
        <end position="592"/>
    </location>
</feature>
<evidence type="ECO:0000256" key="4">
    <source>
        <dbReference type="ARBA" id="ARBA00023157"/>
    </source>
</evidence>
<comment type="caution">
    <text evidence="8">The sequence shown here is derived from an EMBL/GenBank/DDBJ whole genome shotgun (WGS) entry which is preliminary data.</text>
</comment>
<name>A0ABQ7R5L1_PLUXY</name>
<dbReference type="InterPro" id="IPR001173">
    <property type="entry name" value="Glyco_trans_2-like"/>
</dbReference>
<evidence type="ECO:0000256" key="2">
    <source>
        <dbReference type="ARBA" id="ARBA00022734"/>
    </source>
</evidence>
<keyword evidence="5" id="KW-0328">Glycosyltransferase</keyword>
<dbReference type="SUPFAM" id="SSF53448">
    <property type="entry name" value="Nucleotide-diphospho-sugar transferases"/>
    <property type="match status" value="1"/>
</dbReference>
<evidence type="ECO:0000313" key="8">
    <source>
        <dbReference type="EMBL" id="KAG7312556.1"/>
    </source>
</evidence>
<dbReference type="InterPro" id="IPR035992">
    <property type="entry name" value="Ricin_B-like_lectins"/>
</dbReference>
<comment type="similarity">
    <text evidence="5">Belongs to the glycosyltransferase 2 family. GalNAc-T subfamily.</text>
</comment>
<evidence type="ECO:0000313" key="9">
    <source>
        <dbReference type="Proteomes" id="UP000823941"/>
    </source>
</evidence>
<dbReference type="EMBL" id="JAHIBW010000002">
    <property type="protein sequence ID" value="KAG7312556.1"/>
    <property type="molecule type" value="Genomic_DNA"/>
</dbReference>
<dbReference type="Gene3D" id="3.90.550.10">
    <property type="entry name" value="Spore Coat Polysaccharide Biosynthesis Protein SpsA, Chain A"/>
    <property type="match status" value="2"/>
</dbReference>
<evidence type="ECO:0000256" key="1">
    <source>
        <dbReference type="ARBA" id="ARBA00004323"/>
    </source>
</evidence>
<evidence type="ECO:0000256" key="5">
    <source>
        <dbReference type="RuleBase" id="RU361242"/>
    </source>
</evidence>
<keyword evidence="9" id="KW-1185">Reference proteome</keyword>
<keyword evidence="3 5" id="KW-0333">Golgi apparatus</keyword>
<reference evidence="8 9" key="1">
    <citation type="submission" date="2021-06" db="EMBL/GenBank/DDBJ databases">
        <title>A haploid diamondback moth (Plutella xylostella L.) genome assembly resolves 31 chromosomes and identifies a diamide resistance mutation.</title>
        <authorList>
            <person name="Ward C.M."/>
            <person name="Perry K.D."/>
            <person name="Baker G."/>
            <person name="Powis K."/>
            <person name="Heckel D.G."/>
            <person name="Baxter S.W."/>
        </authorList>
    </citation>
    <scope>NUCLEOTIDE SEQUENCE [LARGE SCALE GENOMIC DNA]</scope>
    <source>
        <strain evidence="8 9">LV</strain>
        <tissue evidence="8">Single pupa</tissue>
    </source>
</reference>
<keyword evidence="2 5" id="KW-0430">Lectin</keyword>
<dbReference type="PROSITE" id="PS50231">
    <property type="entry name" value="RICIN_B_LECTIN"/>
    <property type="match status" value="1"/>
</dbReference>
<dbReference type="Gene3D" id="2.80.10.50">
    <property type="match status" value="1"/>
</dbReference>
<keyword evidence="5" id="KW-0464">Manganese</keyword>
<dbReference type="PANTHER" id="PTHR11675:SF43">
    <property type="entry name" value="POLYPEPTIDE N-ACETYLGALACTOSAMINYLTRANSFERASE 1"/>
    <property type="match status" value="1"/>
</dbReference>
<dbReference type="Pfam" id="PF00535">
    <property type="entry name" value="Glycos_transf_2"/>
    <property type="match status" value="1"/>
</dbReference>
<keyword evidence="5" id="KW-0808">Transferase</keyword>
<evidence type="ECO:0000259" key="7">
    <source>
        <dbReference type="Pfam" id="PF00652"/>
    </source>
</evidence>
<evidence type="ECO:0000259" key="6">
    <source>
        <dbReference type="Pfam" id="PF00535"/>
    </source>
</evidence>
<dbReference type="InterPro" id="IPR000772">
    <property type="entry name" value="Ricin_B_lectin"/>
</dbReference>
<keyword evidence="4 5" id="KW-1015">Disulfide bond</keyword>
<dbReference type="EC" id="2.4.1.-" evidence="5"/>
<protein>
    <recommendedName>
        <fullName evidence="5">Polypeptide N-acetylgalactosaminyltransferase</fullName>
        <ecNumber evidence="5">2.4.1.-</ecNumber>
    </recommendedName>
    <alternativeName>
        <fullName evidence="5">Protein-UDP acetylgalactosaminyltransferase</fullName>
    </alternativeName>
</protein>
<dbReference type="SUPFAM" id="SSF50370">
    <property type="entry name" value="Ricin B-like lectins"/>
    <property type="match status" value="1"/>
</dbReference>
<proteinExistence type="inferred from homology"/>
<comment type="pathway">
    <text evidence="5">Protein modification; protein glycosylation.</text>
</comment>
<dbReference type="InterPro" id="IPR029044">
    <property type="entry name" value="Nucleotide-diphossugar_trans"/>
</dbReference>
<sequence>MKERIRITIAKIKPKLHTAKAHLLKLAPKQKSKRLTILLLLLLLSCSLLCCRRRRQCSALEGYEAAVRGDEARLLGALGDAGGDHLCRTHTADMLNLVPYNRSIPDVCHPLCARAAYPPALPRASAVIAFRDPPYPALLRTLWNLLAASGWVEGGYRGRRARGGANGSRAQPPSPHYLEEIILVDAASSREELRGKLAHYVRTRLPPGLVRIIRLPHYVGRTHARAIGARAANGEILLFMEAGSEGARDWLRPLLHRVGTNRRVVAVPTQDQINAATLEYSEIVLFETSIGGFDFSGDFLWLPVPGGRQPAPRSKVDPVPSPTMYGRVFAIDRSWFRALGGFEGALADAAGDALQLSLKIWMCGGSIETIPCSHVGSLEPPVEPAGAGAGGARGARARAAVGWMDEYAELFFMFNPELREQSTAVAEDETSLLDPPDETSLLDPPDVTSYLDAGGDVASSLRLRARLRCRPFSWYMQHVYPDKFLPFVDVVAWGRLATPAPRQLCATGGGLPRVRALPCARRLRGDQLWALDRQQRLRNDEKCLVVFNTFLPLDMRGVVFMVCTVGEPRHNERWELHSGSLRHVASGACLDAGWLAGGPLLPGRCGGGATQLRFDFHGDQPMFSKKELFSSKEQLIALEKIRHARAADLRNDSATDVSIGID</sequence>
<gene>
    <name evidence="8" type="ORF">JYU34_000852</name>
</gene>
<dbReference type="PANTHER" id="PTHR11675">
    <property type="entry name" value="N-ACETYLGALACTOSAMINYLTRANSFERASE"/>
    <property type="match status" value="1"/>
</dbReference>
<accession>A0ABQ7R5L1</accession>